<dbReference type="GO" id="GO:0005096">
    <property type="term" value="F:GTPase activator activity"/>
    <property type="evidence" value="ECO:0007669"/>
    <property type="project" value="TreeGrafter"/>
</dbReference>
<accession>H2Z0B7</accession>
<dbReference type="PANTHER" id="PTHR23138">
    <property type="entry name" value="RAN BINDING PROTEIN"/>
    <property type="match status" value="1"/>
</dbReference>
<evidence type="ECO:0000259" key="1">
    <source>
        <dbReference type="PROSITE" id="PS50196"/>
    </source>
</evidence>
<dbReference type="GO" id="GO:0005737">
    <property type="term" value="C:cytoplasm"/>
    <property type="evidence" value="ECO:0007669"/>
    <property type="project" value="TreeGrafter"/>
</dbReference>
<dbReference type="Gene3D" id="2.30.29.30">
    <property type="entry name" value="Pleckstrin-homology domain (PH domain)/Phosphotyrosine-binding domain (PTB)"/>
    <property type="match status" value="1"/>
</dbReference>
<reference evidence="2" key="3">
    <citation type="submission" date="2025-09" db="UniProtKB">
        <authorList>
            <consortium name="Ensembl"/>
        </authorList>
    </citation>
    <scope>IDENTIFICATION</scope>
</reference>
<dbReference type="GeneTree" id="ENSGT00900000141073"/>
<dbReference type="FunFam" id="2.30.29.30:FF:000018">
    <property type="entry name" value="E3 SUMO-protein ligase RanBP2"/>
    <property type="match status" value="1"/>
</dbReference>
<dbReference type="InterPro" id="IPR022011">
    <property type="entry name" value="IR1-M"/>
</dbReference>
<dbReference type="SUPFAM" id="SSF50729">
    <property type="entry name" value="PH domain-like"/>
    <property type="match status" value="1"/>
</dbReference>
<organism evidence="2 3">
    <name type="scientific">Ciona savignyi</name>
    <name type="common">Pacific transparent sea squirt</name>
    <dbReference type="NCBI Taxonomy" id="51511"/>
    <lineage>
        <taxon>Eukaryota</taxon>
        <taxon>Metazoa</taxon>
        <taxon>Chordata</taxon>
        <taxon>Tunicata</taxon>
        <taxon>Ascidiacea</taxon>
        <taxon>Phlebobranchia</taxon>
        <taxon>Cionidae</taxon>
        <taxon>Ciona</taxon>
    </lineage>
</organism>
<dbReference type="HOGENOM" id="CLU_828896_0_0_1"/>
<dbReference type="GO" id="GO:0005643">
    <property type="term" value="C:nuclear pore"/>
    <property type="evidence" value="ECO:0007669"/>
    <property type="project" value="TreeGrafter"/>
</dbReference>
<protein>
    <recommendedName>
        <fullName evidence="1">RanBD1 domain-containing protein</fullName>
    </recommendedName>
</protein>
<dbReference type="InterPro" id="IPR000156">
    <property type="entry name" value="Ran_bind_dom"/>
</dbReference>
<keyword evidence="3" id="KW-1185">Reference proteome</keyword>
<reference evidence="2" key="2">
    <citation type="submission" date="2025-08" db="UniProtKB">
        <authorList>
            <consortium name="Ensembl"/>
        </authorList>
    </citation>
    <scope>IDENTIFICATION</scope>
</reference>
<proteinExistence type="predicted"/>
<dbReference type="SMART" id="SM00160">
    <property type="entry name" value="RanBD"/>
    <property type="match status" value="1"/>
</dbReference>
<dbReference type="Proteomes" id="UP000007875">
    <property type="component" value="Unassembled WGS sequence"/>
</dbReference>
<reference evidence="3" key="1">
    <citation type="submission" date="2003-08" db="EMBL/GenBank/DDBJ databases">
        <authorList>
            <person name="Birren B."/>
            <person name="Nusbaum C."/>
            <person name="Abebe A."/>
            <person name="Abouelleil A."/>
            <person name="Adekoya E."/>
            <person name="Ait-zahra M."/>
            <person name="Allen N."/>
            <person name="Allen T."/>
            <person name="An P."/>
            <person name="Anderson M."/>
            <person name="Anderson S."/>
            <person name="Arachchi H."/>
            <person name="Armbruster J."/>
            <person name="Bachantsang P."/>
            <person name="Baldwin J."/>
            <person name="Barry A."/>
            <person name="Bayul T."/>
            <person name="Blitshsteyn B."/>
            <person name="Bloom T."/>
            <person name="Blye J."/>
            <person name="Boguslavskiy L."/>
            <person name="Borowsky M."/>
            <person name="Boukhgalter B."/>
            <person name="Brunache A."/>
            <person name="Butler J."/>
            <person name="Calixte N."/>
            <person name="Calvo S."/>
            <person name="Camarata J."/>
            <person name="Campo K."/>
            <person name="Chang J."/>
            <person name="Cheshatsang Y."/>
            <person name="Citroen M."/>
            <person name="Collymore A."/>
            <person name="Considine T."/>
            <person name="Cook A."/>
            <person name="Cooke P."/>
            <person name="Corum B."/>
            <person name="Cuomo C."/>
            <person name="David R."/>
            <person name="Dawoe T."/>
            <person name="Degray S."/>
            <person name="Dodge S."/>
            <person name="Dooley K."/>
            <person name="Dorje P."/>
            <person name="Dorjee K."/>
            <person name="Dorris L."/>
            <person name="Duffey N."/>
            <person name="Dupes A."/>
            <person name="Elkins T."/>
            <person name="Engels R."/>
            <person name="Erickson J."/>
            <person name="Farina A."/>
            <person name="Faro S."/>
            <person name="Ferreira P."/>
            <person name="Fischer H."/>
            <person name="Fitzgerald M."/>
            <person name="Foley K."/>
            <person name="Gage D."/>
            <person name="Galagan J."/>
            <person name="Gearin G."/>
            <person name="Gnerre S."/>
            <person name="Gnirke A."/>
            <person name="Goyette A."/>
            <person name="Graham J."/>
            <person name="Grandbois E."/>
            <person name="Gyaltsen K."/>
            <person name="Hafez N."/>
            <person name="Hagopian D."/>
            <person name="Hagos B."/>
            <person name="Hall J."/>
            <person name="Hatcher B."/>
            <person name="Heller A."/>
            <person name="Higgins H."/>
            <person name="Honan T."/>
            <person name="Horn A."/>
            <person name="Houde N."/>
            <person name="Hughes L."/>
            <person name="Hulme W."/>
            <person name="Husby E."/>
            <person name="Iliev I."/>
            <person name="Jaffe D."/>
            <person name="Jones C."/>
            <person name="Kamal M."/>
            <person name="Kamat A."/>
            <person name="Kamvysselis M."/>
            <person name="Karlsson E."/>
            <person name="Kells C."/>
            <person name="Kieu A."/>
            <person name="Kisner P."/>
            <person name="Kodira C."/>
            <person name="Kulbokas E."/>
            <person name="Labutti K."/>
            <person name="Lama D."/>
            <person name="Landers T."/>
            <person name="Leger J."/>
            <person name="Levine S."/>
            <person name="Lewis D."/>
            <person name="Lewis T."/>
            <person name="Lindblad-toh K."/>
            <person name="Liu X."/>
            <person name="Lokyitsang T."/>
            <person name="Lokyitsang Y."/>
            <person name="Lucien O."/>
            <person name="Lui A."/>
            <person name="Ma L.J."/>
            <person name="Mabbitt R."/>
            <person name="Macdonald J."/>
            <person name="Maclean C."/>
            <person name="Major J."/>
            <person name="Manning J."/>
            <person name="Marabella R."/>
            <person name="Maru K."/>
            <person name="Matthews C."/>
            <person name="Mauceli E."/>
            <person name="Mccarthy M."/>
            <person name="Mcdonough S."/>
            <person name="Mcghee T."/>
            <person name="Meldrim J."/>
            <person name="Meneus L."/>
            <person name="Mesirov J."/>
            <person name="Mihalev A."/>
            <person name="Mihova T."/>
            <person name="Mikkelsen T."/>
            <person name="Mlenga V."/>
            <person name="Moru K."/>
            <person name="Mozes J."/>
            <person name="Mulrain L."/>
            <person name="Munson G."/>
            <person name="Naylor J."/>
            <person name="Newes C."/>
            <person name="Nguyen C."/>
            <person name="Nguyen N."/>
            <person name="Nguyen T."/>
            <person name="Nicol R."/>
            <person name="Nielsen C."/>
            <person name="Nizzari M."/>
            <person name="Norbu C."/>
            <person name="Norbu N."/>
            <person name="O'donnell P."/>
            <person name="Okoawo O."/>
            <person name="O'leary S."/>
            <person name="Omotosho B."/>
            <person name="O'neill K."/>
            <person name="Osman S."/>
            <person name="Parker S."/>
            <person name="Perrin D."/>
            <person name="Phunkhang P."/>
            <person name="Piqani B."/>
            <person name="Purcell S."/>
            <person name="Rachupka T."/>
            <person name="Ramasamy U."/>
            <person name="Rameau R."/>
            <person name="Ray V."/>
            <person name="Raymond C."/>
            <person name="Retta R."/>
            <person name="Richardson S."/>
            <person name="Rise C."/>
            <person name="Rodriguez J."/>
            <person name="Rogers J."/>
            <person name="Rogov P."/>
            <person name="Rutman M."/>
            <person name="Schupbach R."/>
            <person name="Seaman C."/>
            <person name="Settipalli S."/>
            <person name="Sharpe T."/>
            <person name="Sheridan J."/>
            <person name="Sherpa N."/>
            <person name="Shi J."/>
            <person name="Smirnov S."/>
            <person name="Smith C."/>
            <person name="Sougnez C."/>
            <person name="Spencer B."/>
            <person name="Stalker J."/>
            <person name="Stange-thomann N."/>
            <person name="Stavropoulos S."/>
            <person name="Stetson K."/>
            <person name="Stone C."/>
            <person name="Stone S."/>
            <person name="Stubbs M."/>
            <person name="Talamas J."/>
            <person name="Tchuinga P."/>
            <person name="Tenzing P."/>
            <person name="Tesfaye S."/>
            <person name="Theodore J."/>
            <person name="Thoulutsang Y."/>
            <person name="Topham K."/>
            <person name="Towey S."/>
            <person name="Tsamla T."/>
            <person name="Tsomo N."/>
            <person name="Vallee D."/>
            <person name="Vassiliev H."/>
            <person name="Venkataraman V."/>
            <person name="Vinson J."/>
            <person name="Vo A."/>
            <person name="Wade C."/>
            <person name="Wang S."/>
            <person name="Wangchuk T."/>
            <person name="Wangdi T."/>
            <person name="Whittaker C."/>
            <person name="Wilkinson J."/>
            <person name="Wu Y."/>
            <person name="Wyman D."/>
            <person name="Yadav S."/>
            <person name="Yang S."/>
            <person name="Yang X."/>
            <person name="Yeager S."/>
            <person name="Yee E."/>
            <person name="Young G."/>
            <person name="Zainoun J."/>
            <person name="Zembeck L."/>
            <person name="Zimmer A."/>
            <person name="Zody M."/>
            <person name="Lander E."/>
        </authorList>
    </citation>
    <scope>NUCLEOTIDE SEQUENCE [LARGE SCALE GENOMIC DNA]</scope>
</reference>
<dbReference type="PROSITE" id="PS50196">
    <property type="entry name" value="RANBD1"/>
    <property type="match status" value="1"/>
</dbReference>
<dbReference type="Pfam" id="PF12185">
    <property type="entry name" value="IR1-M"/>
    <property type="match status" value="1"/>
</dbReference>
<dbReference type="PANTHER" id="PTHR23138:SF87">
    <property type="entry name" value="E3 SUMO-PROTEIN LIGASE RANBP2"/>
    <property type="match status" value="1"/>
</dbReference>
<dbReference type="Ensembl" id="ENSCSAVT00000011160.1">
    <property type="protein sequence ID" value="ENSCSAVP00000011029.1"/>
    <property type="gene ID" value="ENSCSAVG00000006453.1"/>
</dbReference>
<dbReference type="InterPro" id="IPR045255">
    <property type="entry name" value="RanBP1-like"/>
</dbReference>
<evidence type="ECO:0000313" key="2">
    <source>
        <dbReference type="Ensembl" id="ENSCSAVP00000011029.1"/>
    </source>
</evidence>
<dbReference type="InterPro" id="IPR011993">
    <property type="entry name" value="PH-like_dom_sf"/>
</dbReference>
<name>H2Z0B7_CIOSA</name>
<dbReference type="Pfam" id="PF00638">
    <property type="entry name" value="Ran_BP1"/>
    <property type="match status" value="1"/>
</dbReference>
<dbReference type="AlphaFoldDB" id="H2Z0B7"/>
<feature type="domain" description="RanBD1" evidence="1">
    <location>
        <begin position="200"/>
        <end position="335"/>
    </location>
</feature>
<evidence type="ECO:0000313" key="3">
    <source>
        <dbReference type="Proteomes" id="UP000007875"/>
    </source>
</evidence>
<sequence length="335" mass="37770">MAAAGSTQKPKEFESEKVIVENCEKETVFFKGGDDGDDDDVIFVWEAVPTKRQLELATELKLPPTFFMYQDDPNLEDTNSDEEDGILEYIRLRDDPENHISDAEYSANARCDTSTSEPEESSICKEESQVESTENKLEGGNLFAGFGATSTYSFSSMAATANNNNAFGVRKDAAFTVTAQQSMLFSGASEDTDAEAYDPEYKPVLAQPPPLIEVKTGEEDEEVLFKERSKMYRFDSSTNAWKERGLGEIKILHHPVMNIYRVVMRREQVLKVCANHLITPDMKLMPNTDKAWMYVAQNKSDGDAVLEKLTVKFKTPQISMQFKSIWEDCQSKMKS</sequence>